<sequence length="662" mass="76234">MRLNVSKMAASMEVPSDSTDVLKSISPAVERPPPMSQSAGETTSKVQPALPPYMPAWRRARYERRDPRTIERANLLNVSKLIIKELIDSSLSHGRMLDDDHVPLQQFFVVLEHVLRHGLKPKKGILRDKREFWGVLEVIEKFAPEAAEITTSVREMPNIKTPLGRARAWLRLALMQKTLADYFKLIIEKKDDVLSEFYERGAIMVEDEGIVITGLLVGLNVIDCNLCIKEEDLDQPMGVIDFSLYLRDNKVPMDTPDSDSAEGKSKMATILDQKNYLEELNRHLNATVTNLQQKLESVQTTNALMKEDLAITKNTILTLQEENSTIKKEKEILLNDHKRKLELTKQDIDIERETYQTSRAGLDSLVAEAKKRLEDETQTRIDVERELELQISMKTEMEMALRLLEKDIHEKQDNIISMRKQLEDIKTLNLEMYKKLQTCDSNLKQKTEVVAKLEEKTEQLVNTLKEMEKKLKPLEAEKLAAEETARKLGQIIAEKETKRSALETDLRIEREWRGTLQKTLEQERHNVTLVQMELQQMKEIQKGYSCLERSHLHLQQTVEEQEATLAELGTHLSQSKLKMEDMKEAHSALREAQWASDRDSKQCKQCTKLFSVSRRKHHCRNCGYIFCNECSDNKMPLPSSAKPGRVCDTCHTFLLQSSERQS</sequence>
<dbReference type="PROSITE" id="PS50826">
    <property type="entry name" value="RUN"/>
    <property type="match status" value="1"/>
</dbReference>
<keyword evidence="4 6" id="KW-0175">Coiled coil</keyword>
<evidence type="ECO:0000256" key="4">
    <source>
        <dbReference type="ARBA" id="ARBA00023054"/>
    </source>
</evidence>
<evidence type="ECO:0000256" key="1">
    <source>
        <dbReference type="ARBA" id="ARBA00022723"/>
    </source>
</evidence>
<dbReference type="Pfam" id="PF01363">
    <property type="entry name" value="FYVE"/>
    <property type="match status" value="1"/>
</dbReference>
<dbReference type="SUPFAM" id="SSF57903">
    <property type="entry name" value="FYVE/PHD zinc finger"/>
    <property type="match status" value="1"/>
</dbReference>
<accession>A0A7E6EYH2</accession>
<evidence type="ECO:0000313" key="11">
    <source>
        <dbReference type="RefSeq" id="XP_036360631.1"/>
    </source>
</evidence>
<keyword evidence="10" id="KW-1185">Reference proteome</keyword>
<proteinExistence type="predicted"/>
<dbReference type="PROSITE" id="PS50178">
    <property type="entry name" value="ZF_FYVE"/>
    <property type="match status" value="1"/>
</dbReference>
<feature type="compositionally biased region" description="Polar residues" evidence="7">
    <location>
        <begin position="36"/>
        <end position="46"/>
    </location>
</feature>
<dbReference type="PANTHER" id="PTHR45956:SF6">
    <property type="entry name" value="RUN DOMAIN-CONTAINING PROTEIN"/>
    <property type="match status" value="1"/>
</dbReference>
<evidence type="ECO:0000256" key="7">
    <source>
        <dbReference type="SAM" id="MobiDB-lite"/>
    </source>
</evidence>
<name>A0A7E6EYH2_9MOLL</name>
<dbReference type="Gene3D" id="1.20.58.900">
    <property type="match status" value="1"/>
</dbReference>
<dbReference type="CDD" id="cd17681">
    <property type="entry name" value="RUN_RUFY1_like"/>
    <property type="match status" value="1"/>
</dbReference>
<organism evidence="10 11">
    <name type="scientific">Octopus sinensis</name>
    <name type="common">East Asian common octopus</name>
    <dbReference type="NCBI Taxonomy" id="2607531"/>
    <lineage>
        <taxon>Eukaryota</taxon>
        <taxon>Metazoa</taxon>
        <taxon>Spiralia</taxon>
        <taxon>Lophotrochozoa</taxon>
        <taxon>Mollusca</taxon>
        <taxon>Cephalopoda</taxon>
        <taxon>Coleoidea</taxon>
        <taxon>Octopodiformes</taxon>
        <taxon>Octopoda</taxon>
        <taxon>Incirrata</taxon>
        <taxon>Octopodidae</taxon>
        <taxon>Octopus</taxon>
    </lineage>
</organism>
<evidence type="ECO:0000256" key="2">
    <source>
        <dbReference type="ARBA" id="ARBA00022771"/>
    </source>
</evidence>
<evidence type="ECO:0000256" key="6">
    <source>
        <dbReference type="SAM" id="Coils"/>
    </source>
</evidence>
<dbReference type="InterPro" id="IPR013083">
    <property type="entry name" value="Znf_RING/FYVE/PHD"/>
</dbReference>
<dbReference type="InterPro" id="IPR037213">
    <property type="entry name" value="Run_dom_sf"/>
</dbReference>
<feature type="region of interest" description="Disordered" evidence="7">
    <location>
        <begin position="1"/>
        <end position="50"/>
    </location>
</feature>
<dbReference type="CDD" id="cd15721">
    <property type="entry name" value="FYVE_RUFY1_like"/>
    <property type="match status" value="1"/>
</dbReference>
<dbReference type="AlphaFoldDB" id="A0A7E6EYH2"/>
<feature type="coiled-coil region" evidence="6">
    <location>
        <begin position="281"/>
        <end position="484"/>
    </location>
</feature>
<evidence type="ECO:0000259" key="9">
    <source>
        <dbReference type="PROSITE" id="PS50826"/>
    </source>
</evidence>
<reference evidence="11" key="1">
    <citation type="submission" date="2025-08" db="UniProtKB">
        <authorList>
            <consortium name="RefSeq"/>
        </authorList>
    </citation>
    <scope>IDENTIFICATION</scope>
</reference>
<dbReference type="GO" id="GO:0008270">
    <property type="term" value="F:zinc ion binding"/>
    <property type="evidence" value="ECO:0007669"/>
    <property type="project" value="UniProtKB-KW"/>
</dbReference>
<evidence type="ECO:0000256" key="3">
    <source>
        <dbReference type="ARBA" id="ARBA00022833"/>
    </source>
</evidence>
<dbReference type="PANTHER" id="PTHR45956">
    <property type="entry name" value="RUN AND FYVE DOMAIN-CONTAINING PROTEIN 2-LIKE PROTEIN"/>
    <property type="match status" value="1"/>
</dbReference>
<dbReference type="Proteomes" id="UP000515154">
    <property type="component" value="Linkage group LG7"/>
</dbReference>
<evidence type="ECO:0000313" key="10">
    <source>
        <dbReference type="Proteomes" id="UP000515154"/>
    </source>
</evidence>
<dbReference type="Gene3D" id="3.30.40.10">
    <property type="entry name" value="Zinc/RING finger domain, C3HC4 (zinc finger)"/>
    <property type="match status" value="1"/>
</dbReference>
<keyword evidence="2 5" id="KW-0863">Zinc-finger</keyword>
<dbReference type="InterPro" id="IPR000306">
    <property type="entry name" value="Znf_FYVE"/>
</dbReference>
<feature type="domain" description="RUN" evidence="9">
    <location>
        <begin position="98"/>
        <end position="231"/>
    </location>
</feature>
<evidence type="ECO:0000259" key="8">
    <source>
        <dbReference type="PROSITE" id="PS50178"/>
    </source>
</evidence>
<keyword evidence="3" id="KW-0862">Zinc</keyword>
<keyword evidence="1" id="KW-0479">Metal-binding</keyword>
<dbReference type="FunFam" id="1.20.58.900:FF:000011">
    <property type="entry name" value="Uncharacterized protein, isoform B"/>
    <property type="match status" value="1"/>
</dbReference>
<dbReference type="SMART" id="SM00593">
    <property type="entry name" value="RUN"/>
    <property type="match status" value="1"/>
</dbReference>
<feature type="domain" description="FYVE-type" evidence="8">
    <location>
        <begin position="597"/>
        <end position="655"/>
    </location>
</feature>
<dbReference type="InterPro" id="IPR047335">
    <property type="entry name" value="RUFY1-3"/>
</dbReference>
<dbReference type="Pfam" id="PF02759">
    <property type="entry name" value="RUN"/>
    <property type="match status" value="1"/>
</dbReference>
<dbReference type="SMART" id="SM00064">
    <property type="entry name" value="FYVE"/>
    <property type="match status" value="1"/>
</dbReference>
<dbReference type="InterPro" id="IPR011011">
    <property type="entry name" value="Znf_FYVE_PHD"/>
</dbReference>
<dbReference type="GO" id="GO:0005737">
    <property type="term" value="C:cytoplasm"/>
    <property type="evidence" value="ECO:0007669"/>
    <property type="project" value="TreeGrafter"/>
</dbReference>
<protein>
    <submittedName>
        <fullName evidence="11">RUN and FYVE domain-containing protein 2 isoform X1</fullName>
    </submittedName>
</protein>
<dbReference type="InterPro" id="IPR017455">
    <property type="entry name" value="Znf_FYVE-rel"/>
</dbReference>
<gene>
    <name evidence="11" type="primary">LOC115213814</name>
</gene>
<dbReference type="RefSeq" id="XP_036360631.1">
    <property type="nucleotide sequence ID" value="XM_036504738.1"/>
</dbReference>
<dbReference type="InterPro" id="IPR004012">
    <property type="entry name" value="Run_dom"/>
</dbReference>
<evidence type="ECO:0000256" key="5">
    <source>
        <dbReference type="PROSITE-ProRule" id="PRU00091"/>
    </source>
</evidence>
<dbReference type="SUPFAM" id="SSF140741">
    <property type="entry name" value="RUN domain-like"/>
    <property type="match status" value="1"/>
</dbReference>